<sequence length="304" mass="33235">MPPLAQVIKSNVSFVPKSQKPVALFVGGTSGIGQAMAKRFAQYTKGESHIIIVGRNQHAARATISSFPTSGFRGTYEFIECDATLMKNVGMVTSSLVDRMSKLNFLVLSPGFFTILSGRDETSEGLDKKLALLYYARWKFIYDLVPLLQNASKSSEDAKVYSVLGAGTGSKIDLEDLGLKKRYTALKAAMVAATYTDMMMQKFSTDNPYVQFTHAFPGLVRTPMMLPKHWALKPLSPFISMAAYPFTVAPEICAEYQLSALFDTKPGFVRRGAKGDDIGYVPADPAAVGKLWEHTVDATGSRPT</sequence>
<proteinExistence type="predicted"/>
<dbReference type="InterPro" id="IPR036291">
    <property type="entry name" value="NAD(P)-bd_dom_sf"/>
</dbReference>
<dbReference type="SUPFAM" id="SSF51735">
    <property type="entry name" value="NAD(P)-binding Rossmann-fold domains"/>
    <property type="match status" value="1"/>
</dbReference>
<evidence type="ECO:0000313" key="3">
    <source>
        <dbReference type="Proteomes" id="UP000623467"/>
    </source>
</evidence>
<organism evidence="2 3">
    <name type="scientific">Mycena sanguinolenta</name>
    <dbReference type="NCBI Taxonomy" id="230812"/>
    <lineage>
        <taxon>Eukaryota</taxon>
        <taxon>Fungi</taxon>
        <taxon>Dikarya</taxon>
        <taxon>Basidiomycota</taxon>
        <taxon>Agaricomycotina</taxon>
        <taxon>Agaricomycetes</taxon>
        <taxon>Agaricomycetidae</taxon>
        <taxon>Agaricales</taxon>
        <taxon>Marasmiineae</taxon>
        <taxon>Mycenaceae</taxon>
        <taxon>Mycena</taxon>
    </lineage>
</organism>
<dbReference type="InterPro" id="IPR002347">
    <property type="entry name" value="SDR_fam"/>
</dbReference>
<keyword evidence="3" id="KW-1185">Reference proteome</keyword>
<reference evidence="2" key="1">
    <citation type="submission" date="2020-05" db="EMBL/GenBank/DDBJ databases">
        <title>Mycena genomes resolve the evolution of fungal bioluminescence.</title>
        <authorList>
            <person name="Tsai I.J."/>
        </authorList>
    </citation>
    <scope>NUCLEOTIDE SEQUENCE</scope>
    <source>
        <strain evidence="2">160909Yilan</strain>
    </source>
</reference>
<dbReference type="Gene3D" id="3.40.50.720">
    <property type="entry name" value="NAD(P)-binding Rossmann-like Domain"/>
    <property type="match status" value="1"/>
</dbReference>
<accession>A0A8H6YFB1</accession>
<keyword evidence="1" id="KW-0560">Oxidoreductase</keyword>
<dbReference type="GO" id="GO:0016491">
    <property type="term" value="F:oxidoreductase activity"/>
    <property type="evidence" value="ECO:0007669"/>
    <property type="project" value="UniProtKB-KW"/>
</dbReference>
<name>A0A8H6YFB1_9AGAR</name>
<comment type="caution">
    <text evidence="2">The sequence shown here is derived from an EMBL/GenBank/DDBJ whole genome shotgun (WGS) entry which is preliminary data.</text>
</comment>
<dbReference type="PANTHER" id="PTHR47534">
    <property type="entry name" value="YALI0E05731P"/>
    <property type="match status" value="1"/>
</dbReference>
<dbReference type="PRINTS" id="PR00081">
    <property type="entry name" value="GDHRDH"/>
</dbReference>
<dbReference type="OrthoDB" id="2898509at2759"/>
<protein>
    <submittedName>
        <fullName evidence="2">NAD(P)-binding protein</fullName>
    </submittedName>
</protein>
<dbReference type="EMBL" id="JACAZH010000010">
    <property type="protein sequence ID" value="KAF7357229.1"/>
    <property type="molecule type" value="Genomic_DNA"/>
</dbReference>
<dbReference type="PANTHER" id="PTHR47534:SF3">
    <property type="entry name" value="ALCOHOL DEHYDROGENASE-LIKE C-TERMINAL DOMAIN-CONTAINING PROTEIN"/>
    <property type="match status" value="1"/>
</dbReference>
<evidence type="ECO:0000313" key="2">
    <source>
        <dbReference type="EMBL" id="KAF7357229.1"/>
    </source>
</evidence>
<dbReference type="Pfam" id="PF00106">
    <property type="entry name" value="adh_short"/>
    <property type="match status" value="1"/>
</dbReference>
<dbReference type="InterPro" id="IPR052228">
    <property type="entry name" value="Sec_Metab_Biosynth_Oxidored"/>
</dbReference>
<dbReference type="Proteomes" id="UP000623467">
    <property type="component" value="Unassembled WGS sequence"/>
</dbReference>
<evidence type="ECO:0000256" key="1">
    <source>
        <dbReference type="ARBA" id="ARBA00023002"/>
    </source>
</evidence>
<dbReference type="AlphaFoldDB" id="A0A8H6YFB1"/>
<gene>
    <name evidence="2" type="ORF">MSAN_01317800</name>
</gene>